<dbReference type="GO" id="GO:0030313">
    <property type="term" value="C:cell envelope"/>
    <property type="evidence" value="ECO:0007669"/>
    <property type="project" value="UniProtKB-SubCell"/>
</dbReference>
<organism evidence="6">
    <name type="scientific">freshwater metagenome</name>
    <dbReference type="NCBI Taxonomy" id="449393"/>
    <lineage>
        <taxon>unclassified sequences</taxon>
        <taxon>metagenomes</taxon>
        <taxon>ecological metagenomes</taxon>
    </lineage>
</organism>
<dbReference type="SUPFAM" id="SSF53850">
    <property type="entry name" value="Periplasmic binding protein-like II"/>
    <property type="match status" value="1"/>
</dbReference>
<dbReference type="GO" id="GO:0042597">
    <property type="term" value="C:periplasmic space"/>
    <property type="evidence" value="ECO:0007669"/>
    <property type="project" value="UniProtKB-ARBA"/>
</dbReference>
<dbReference type="InterPro" id="IPR030678">
    <property type="entry name" value="Peptide/Ni-bd"/>
</dbReference>
<accession>A0A6J7J3X4</accession>
<dbReference type="EMBL" id="CAFBNF010000050">
    <property type="protein sequence ID" value="CAB4937796.1"/>
    <property type="molecule type" value="Genomic_DNA"/>
</dbReference>
<dbReference type="PANTHER" id="PTHR30290:SF10">
    <property type="entry name" value="PERIPLASMIC OLIGOPEPTIDE-BINDING PROTEIN-RELATED"/>
    <property type="match status" value="1"/>
</dbReference>
<reference evidence="6" key="1">
    <citation type="submission" date="2020-05" db="EMBL/GenBank/DDBJ databases">
        <authorList>
            <person name="Chiriac C."/>
            <person name="Salcher M."/>
            <person name="Ghai R."/>
            <person name="Kavagutti S V."/>
        </authorList>
    </citation>
    <scope>NUCLEOTIDE SEQUENCE</scope>
</reference>
<feature type="domain" description="Solute-binding protein family 5" evidence="5">
    <location>
        <begin position="47"/>
        <end position="407"/>
    </location>
</feature>
<dbReference type="Gene3D" id="3.10.105.10">
    <property type="entry name" value="Dipeptide-binding Protein, Domain 3"/>
    <property type="match status" value="1"/>
</dbReference>
<dbReference type="InterPro" id="IPR000914">
    <property type="entry name" value="SBP_5_dom"/>
</dbReference>
<evidence type="ECO:0000259" key="5">
    <source>
        <dbReference type="Pfam" id="PF00496"/>
    </source>
</evidence>
<proteinExistence type="inferred from homology"/>
<dbReference type="AlphaFoldDB" id="A0A6J7J3X4"/>
<comment type="subcellular location">
    <subcellularLocation>
        <location evidence="1">Cell envelope</location>
    </subcellularLocation>
</comment>
<protein>
    <submittedName>
        <fullName evidence="6">Unannotated protein</fullName>
    </submittedName>
</protein>
<dbReference type="GO" id="GO:0043190">
    <property type="term" value="C:ATP-binding cassette (ABC) transporter complex"/>
    <property type="evidence" value="ECO:0007669"/>
    <property type="project" value="InterPro"/>
</dbReference>
<sequence>MTTGPGPYVEAFEYSFSPLDPHAAHVDPPAVAVYETLLTRGDDGSPRAGMAQSWTVDPSGLIWELRLRDDLRFHSGAACTAEAVVSSLDALRWEMHVLPGGRQLWYWDPVERVVATDSNTLRFHLHHPYPRLFSLLWGTHTAIHCEDTRRTRGDAFGVEVADGTGPFRLRSWSPSEVVADRVDWYPGSSTRVAEARWHALPQSNDRISALIHGEALCAHALDTAAVQRLKDDPRFDMAVQPQPSSLYLTLDWRRSDLGFDDVRTRRAIGLAIDRRQIVTDAFDGLATPSWGPLPAGHDFYEPTADLAGVCDPAAAAHTLTSLGWHRGLDGVLERAGTRFSVECVVQDDESFRAVFACVEADLRSVGIELLPRFATPFADFYSAVQHGTGAALSKWLWPDPMDALIGFSSSGTAPFPNWEYASVPALDQAFDRFLRGCSDDDLTAAALDVQRVFAAELPYLPLVTPHDVWAWSRRVSGFRPVHGDLYPRYDDVSVT</sequence>
<dbReference type="PANTHER" id="PTHR30290">
    <property type="entry name" value="PERIPLASMIC BINDING COMPONENT OF ABC TRANSPORTER"/>
    <property type="match status" value="1"/>
</dbReference>
<evidence type="ECO:0000256" key="4">
    <source>
        <dbReference type="ARBA" id="ARBA00022729"/>
    </source>
</evidence>
<dbReference type="GO" id="GO:0015833">
    <property type="term" value="P:peptide transport"/>
    <property type="evidence" value="ECO:0007669"/>
    <property type="project" value="TreeGrafter"/>
</dbReference>
<evidence type="ECO:0000256" key="3">
    <source>
        <dbReference type="ARBA" id="ARBA00022448"/>
    </source>
</evidence>
<dbReference type="InterPro" id="IPR039424">
    <property type="entry name" value="SBP_5"/>
</dbReference>
<evidence type="ECO:0000256" key="1">
    <source>
        <dbReference type="ARBA" id="ARBA00004196"/>
    </source>
</evidence>
<evidence type="ECO:0000256" key="2">
    <source>
        <dbReference type="ARBA" id="ARBA00005695"/>
    </source>
</evidence>
<dbReference type="PIRSF" id="PIRSF002741">
    <property type="entry name" value="MppA"/>
    <property type="match status" value="1"/>
</dbReference>
<dbReference type="Pfam" id="PF00496">
    <property type="entry name" value="SBP_bac_5"/>
    <property type="match status" value="1"/>
</dbReference>
<dbReference type="Gene3D" id="3.40.190.10">
    <property type="entry name" value="Periplasmic binding protein-like II"/>
    <property type="match status" value="1"/>
</dbReference>
<keyword evidence="4" id="KW-0732">Signal</keyword>
<gene>
    <name evidence="6" type="ORF">UFOPK3773_00654</name>
</gene>
<keyword evidence="3" id="KW-0813">Transport</keyword>
<dbReference type="CDD" id="cd00995">
    <property type="entry name" value="PBP2_NikA_DppA_OppA_like"/>
    <property type="match status" value="1"/>
</dbReference>
<comment type="similarity">
    <text evidence="2">Belongs to the bacterial solute-binding protein 5 family.</text>
</comment>
<dbReference type="GO" id="GO:1904680">
    <property type="term" value="F:peptide transmembrane transporter activity"/>
    <property type="evidence" value="ECO:0007669"/>
    <property type="project" value="TreeGrafter"/>
</dbReference>
<name>A0A6J7J3X4_9ZZZZ</name>
<evidence type="ECO:0000313" key="6">
    <source>
        <dbReference type="EMBL" id="CAB4937796.1"/>
    </source>
</evidence>